<keyword evidence="1" id="KW-0862">Zinc</keyword>
<dbReference type="InterPro" id="IPR001841">
    <property type="entry name" value="Znf_RING"/>
</dbReference>
<dbReference type="InterPro" id="IPR013083">
    <property type="entry name" value="Znf_RING/FYVE/PHD"/>
</dbReference>
<evidence type="ECO:0000313" key="3">
    <source>
        <dbReference type="EMBL" id="KAK5945394.1"/>
    </source>
</evidence>
<keyword evidence="1" id="KW-0863">Zinc-finger</keyword>
<evidence type="ECO:0000313" key="4">
    <source>
        <dbReference type="Proteomes" id="UP001334248"/>
    </source>
</evidence>
<keyword evidence="1" id="KW-0479">Metal-binding</keyword>
<dbReference type="RefSeq" id="XP_064733484.1">
    <property type="nucleotide sequence ID" value="XM_064871031.1"/>
</dbReference>
<dbReference type="GeneID" id="89996048"/>
<accession>A0ABR0RYS4</accession>
<proteinExistence type="predicted"/>
<dbReference type="Proteomes" id="UP001334248">
    <property type="component" value="Unassembled WGS sequence"/>
</dbReference>
<organism evidence="3 4">
    <name type="scientific">Knufia obscura</name>
    <dbReference type="NCBI Taxonomy" id="1635080"/>
    <lineage>
        <taxon>Eukaryota</taxon>
        <taxon>Fungi</taxon>
        <taxon>Dikarya</taxon>
        <taxon>Ascomycota</taxon>
        <taxon>Pezizomycotina</taxon>
        <taxon>Eurotiomycetes</taxon>
        <taxon>Chaetothyriomycetidae</taxon>
        <taxon>Chaetothyriales</taxon>
        <taxon>Trichomeriaceae</taxon>
        <taxon>Knufia</taxon>
    </lineage>
</organism>
<feature type="domain" description="RING-type" evidence="2">
    <location>
        <begin position="108"/>
        <end position="156"/>
    </location>
</feature>
<evidence type="ECO:0000256" key="1">
    <source>
        <dbReference type="PROSITE-ProRule" id="PRU00175"/>
    </source>
</evidence>
<sequence length="188" mass="20318">MAFVMLDELPDPKFFLCCTVAALVLYAVTNAIWKITRKAVSASKTPEIDTILTPASETPAASTTPAPVSNAPAAATMPTLAPKCMQVPAFYVDIKETVGSPLRPGEECSHCRMEIGIGDETLTHIMCRYSWHAACLMEWLVSEMSNGRLGSCPYCRKSYVAGFCFCDGDEKTEDEEGAGEDGSEEVAM</sequence>
<name>A0ABR0RYS4_9EURO</name>
<protein>
    <recommendedName>
        <fullName evidence="2">RING-type domain-containing protein</fullName>
    </recommendedName>
</protein>
<dbReference type="PROSITE" id="PS50089">
    <property type="entry name" value="ZF_RING_2"/>
    <property type="match status" value="1"/>
</dbReference>
<comment type="caution">
    <text evidence="3">The sequence shown here is derived from an EMBL/GenBank/DDBJ whole genome shotgun (WGS) entry which is preliminary data.</text>
</comment>
<gene>
    <name evidence="3" type="ORF">PMZ80_002599</name>
</gene>
<dbReference type="Gene3D" id="3.30.40.10">
    <property type="entry name" value="Zinc/RING finger domain, C3HC4 (zinc finger)"/>
    <property type="match status" value="1"/>
</dbReference>
<dbReference type="EMBL" id="JAVHJV010000002">
    <property type="protein sequence ID" value="KAK5945394.1"/>
    <property type="molecule type" value="Genomic_DNA"/>
</dbReference>
<reference evidence="3 4" key="1">
    <citation type="journal article" date="2023" name="Res Sq">
        <title>Genomic and morphological characterization of Knufia obscura isolated from the Mars 2020 spacecraft assembly facility.</title>
        <authorList>
            <person name="Chander A.M."/>
            <person name="Teixeira M.M."/>
            <person name="Singh N.K."/>
            <person name="Williams M.P."/>
            <person name="Parker C.W."/>
            <person name="Leo P."/>
            <person name="Stajich J.E."/>
            <person name="Torok T."/>
            <person name="Tighe S."/>
            <person name="Mason C.E."/>
            <person name="Venkateswaran K."/>
        </authorList>
    </citation>
    <scope>NUCLEOTIDE SEQUENCE [LARGE SCALE GENOMIC DNA]</scope>
    <source>
        <strain evidence="3 4">CCFEE 5817</strain>
    </source>
</reference>
<keyword evidence="4" id="KW-1185">Reference proteome</keyword>
<evidence type="ECO:0000259" key="2">
    <source>
        <dbReference type="PROSITE" id="PS50089"/>
    </source>
</evidence>
<dbReference type="SUPFAM" id="SSF57850">
    <property type="entry name" value="RING/U-box"/>
    <property type="match status" value="1"/>
</dbReference>